<feature type="compositionally biased region" description="Polar residues" evidence="1">
    <location>
        <begin position="114"/>
        <end position="127"/>
    </location>
</feature>
<sequence>MRRLPEEITYLASCISAAGLKEFPTSSFYTIWQTPGIRLCICEEMPFHTGSSIRRAESLNCADTLAHMPEIAPSKTRAADNLSSLPEHIYQRTHSQQGLGYFPESNCREEGSHTPPNSSIAAATVFTSGPSESSDPVSSPPPTGQSQSDDHPSGVADEDPHDSQATESAPEDDTSGPEEVGEEKPCCICPRCPRHSKSWVCQECGDSLAPDELDAPCCCPGPDAESCGSDCEETEAQGHVRSESPEWESVL</sequence>
<evidence type="ECO:0000313" key="2">
    <source>
        <dbReference type="EMBL" id="UQC74703.1"/>
    </source>
</evidence>
<dbReference type="AlphaFoldDB" id="A0A9Q8SCS6"/>
<accession>A0A9Q8SCS6</accession>
<name>A0A9Q8SCS6_9PEZI</name>
<reference evidence="2" key="1">
    <citation type="journal article" date="2021" name="Mol. Plant Microbe Interact.">
        <title>Complete Genome Sequence of the Plant-Pathogenic Fungus Colletotrichum lupini.</title>
        <authorList>
            <person name="Baroncelli R."/>
            <person name="Pensec F."/>
            <person name="Da Lio D."/>
            <person name="Boufleur T."/>
            <person name="Vicente I."/>
            <person name="Sarrocco S."/>
            <person name="Picot A."/>
            <person name="Baraldi E."/>
            <person name="Sukno S."/>
            <person name="Thon M."/>
            <person name="Le Floch G."/>
        </authorList>
    </citation>
    <scope>NUCLEOTIDE SEQUENCE</scope>
    <source>
        <strain evidence="2">IMI 504893</strain>
    </source>
</reference>
<protein>
    <submittedName>
        <fullName evidence="2">Uncharacterized protein</fullName>
    </submittedName>
</protein>
<dbReference type="EMBL" id="CP019471">
    <property type="protein sequence ID" value="UQC74703.1"/>
    <property type="molecule type" value="Genomic_DNA"/>
</dbReference>
<dbReference type="Proteomes" id="UP000830671">
    <property type="component" value="Chromosome 1"/>
</dbReference>
<organism evidence="2 3">
    <name type="scientific">Colletotrichum lupini</name>
    <dbReference type="NCBI Taxonomy" id="145971"/>
    <lineage>
        <taxon>Eukaryota</taxon>
        <taxon>Fungi</taxon>
        <taxon>Dikarya</taxon>
        <taxon>Ascomycota</taxon>
        <taxon>Pezizomycotina</taxon>
        <taxon>Sordariomycetes</taxon>
        <taxon>Hypocreomycetidae</taxon>
        <taxon>Glomerellales</taxon>
        <taxon>Glomerellaceae</taxon>
        <taxon>Colletotrichum</taxon>
        <taxon>Colletotrichum acutatum species complex</taxon>
    </lineage>
</organism>
<feature type="compositionally biased region" description="Acidic residues" evidence="1">
    <location>
        <begin position="169"/>
        <end position="181"/>
    </location>
</feature>
<evidence type="ECO:0000313" key="3">
    <source>
        <dbReference type="Proteomes" id="UP000830671"/>
    </source>
</evidence>
<evidence type="ECO:0000256" key="1">
    <source>
        <dbReference type="SAM" id="MobiDB-lite"/>
    </source>
</evidence>
<feature type="compositionally biased region" description="Low complexity" evidence="1">
    <location>
        <begin position="128"/>
        <end position="137"/>
    </location>
</feature>
<feature type="region of interest" description="Disordered" evidence="1">
    <location>
        <begin position="100"/>
        <end position="183"/>
    </location>
</feature>
<proteinExistence type="predicted"/>
<dbReference type="RefSeq" id="XP_049136353.1">
    <property type="nucleotide sequence ID" value="XM_049280396.1"/>
</dbReference>
<dbReference type="GeneID" id="73335406"/>
<keyword evidence="3" id="KW-1185">Reference proteome</keyword>
<gene>
    <name evidence="2" type="ORF">CLUP02_01355</name>
</gene>
<dbReference type="KEGG" id="clup:CLUP02_01355"/>